<protein>
    <submittedName>
        <fullName evidence="3">SDR family oxidoreductase</fullName>
    </submittedName>
</protein>
<dbReference type="Gene3D" id="3.40.50.720">
    <property type="entry name" value="NAD(P)-binding Rossmann-like Domain"/>
    <property type="match status" value="1"/>
</dbReference>
<evidence type="ECO:0000259" key="2">
    <source>
        <dbReference type="Pfam" id="PF01370"/>
    </source>
</evidence>
<dbReference type="OrthoDB" id="9787292at2"/>
<proteinExistence type="predicted"/>
<gene>
    <name evidence="3" type="ORF">FPZ12_018565</name>
</gene>
<accession>A0A5N0V130</accession>
<feature type="compositionally biased region" description="Acidic residues" evidence="1">
    <location>
        <begin position="288"/>
        <end position="297"/>
    </location>
</feature>
<dbReference type="AlphaFoldDB" id="A0A5N0V130"/>
<dbReference type="Proteomes" id="UP000319769">
    <property type="component" value="Unassembled WGS sequence"/>
</dbReference>
<evidence type="ECO:0000256" key="1">
    <source>
        <dbReference type="SAM" id="MobiDB-lite"/>
    </source>
</evidence>
<dbReference type="CDD" id="cd05262">
    <property type="entry name" value="SDR_a7"/>
    <property type="match status" value="1"/>
</dbReference>
<organism evidence="3 4">
    <name type="scientific">Amycolatopsis acidicola</name>
    <dbReference type="NCBI Taxonomy" id="2596893"/>
    <lineage>
        <taxon>Bacteria</taxon>
        <taxon>Bacillati</taxon>
        <taxon>Actinomycetota</taxon>
        <taxon>Actinomycetes</taxon>
        <taxon>Pseudonocardiales</taxon>
        <taxon>Pseudonocardiaceae</taxon>
        <taxon>Amycolatopsis</taxon>
    </lineage>
</organism>
<reference evidence="3" key="1">
    <citation type="submission" date="2019-09" db="EMBL/GenBank/DDBJ databases">
        <authorList>
            <person name="Teo W.F.A."/>
            <person name="Duangmal K."/>
        </authorList>
    </citation>
    <scope>NUCLEOTIDE SEQUENCE [LARGE SCALE GENOMIC DNA]</scope>
    <source>
        <strain evidence="3">K81G1</strain>
    </source>
</reference>
<feature type="domain" description="NAD-dependent epimerase/dehydratase" evidence="2">
    <location>
        <begin position="3"/>
        <end position="219"/>
    </location>
</feature>
<feature type="region of interest" description="Disordered" evidence="1">
    <location>
        <begin position="275"/>
        <end position="297"/>
    </location>
</feature>
<dbReference type="InterPro" id="IPR051783">
    <property type="entry name" value="NAD(P)-dependent_oxidoreduct"/>
</dbReference>
<comment type="caution">
    <text evidence="3">The sequence shown here is derived from an EMBL/GenBank/DDBJ whole genome shotgun (WGS) entry which is preliminary data.</text>
</comment>
<dbReference type="Pfam" id="PF01370">
    <property type="entry name" value="Epimerase"/>
    <property type="match status" value="1"/>
</dbReference>
<dbReference type="PANTHER" id="PTHR48079:SF6">
    <property type="entry name" value="NAD(P)-BINDING DOMAIN-CONTAINING PROTEIN-RELATED"/>
    <property type="match status" value="1"/>
</dbReference>
<evidence type="ECO:0000313" key="4">
    <source>
        <dbReference type="Proteomes" id="UP000319769"/>
    </source>
</evidence>
<dbReference type="SUPFAM" id="SSF51735">
    <property type="entry name" value="NAD(P)-binding Rossmann-fold domains"/>
    <property type="match status" value="1"/>
</dbReference>
<feature type="region of interest" description="Disordered" evidence="1">
    <location>
        <begin position="113"/>
        <end position="135"/>
    </location>
</feature>
<evidence type="ECO:0000313" key="3">
    <source>
        <dbReference type="EMBL" id="KAA9160096.1"/>
    </source>
</evidence>
<dbReference type="PANTHER" id="PTHR48079">
    <property type="entry name" value="PROTEIN YEEZ"/>
    <property type="match status" value="1"/>
</dbReference>
<name>A0A5N0V130_9PSEU</name>
<dbReference type="RefSeq" id="WP_144749083.1">
    <property type="nucleotide sequence ID" value="NZ_VMNW02000025.1"/>
</dbReference>
<keyword evidence="4" id="KW-1185">Reference proteome</keyword>
<dbReference type="EMBL" id="VMNW02000025">
    <property type="protein sequence ID" value="KAA9160096.1"/>
    <property type="molecule type" value="Genomic_DNA"/>
</dbReference>
<dbReference type="GO" id="GO:0004029">
    <property type="term" value="F:aldehyde dehydrogenase (NAD+) activity"/>
    <property type="evidence" value="ECO:0007669"/>
    <property type="project" value="TreeGrafter"/>
</dbReference>
<sequence>MKVFLTGASGGIGAALVPELVAAGHEVLGLVRSDASARAVAAAGATPFRGDLNDPESLRAGAAQADGVVHLAFDASDFATAVEKEALAVETFGAVLAGTGKALFIASGTPAADGRAATEEDPANTSGPLGSGPLAGRARNAQYVLSLADKDVRSGIVRLPRAVHSRDARRYGLASGLIGVARQAGVSGYVGDGSQRWPAVHSLDAAKLFRLLLEQAEPGTVAHAVSDEGIPLRDIAAVIGRRLGLPVESVSEDRLGPFGALAGVDQPASSELTRKKFGWQPTHPGLLDDLEAGDYPG</sequence>
<dbReference type="InterPro" id="IPR001509">
    <property type="entry name" value="Epimerase_deHydtase"/>
</dbReference>
<dbReference type="GO" id="GO:0005737">
    <property type="term" value="C:cytoplasm"/>
    <property type="evidence" value="ECO:0007669"/>
    <property type="project" value="TreeGrafter"/>
</dbReference>
<dbReference type="InterPro" id="IPR036291">
    <property type="entry name" value="NAD(P)-bd_dom_sf"/>
</dbReference>